<dbReference type="Gene3D" id="3.40.630.190">
    <property type="entry name" value="LCP protein"/>
    <property type="match status" value="1"/>
</dbReference>
<evidence type="ECO:0000256" key="2">
    <source>
        <dbReference type="SAM" id="Phobius"/>
    </source>
</evidence>
<comment type="similarity">
    <text evidence="1">Belongs to the LytR/CpsA/Psr (LCP) family.</text>
</comment>
<comment type="caution">
    <text evidence="4">The sequence shown here is derived from an EMBL/GenBank/DDBJ whole genome shotgun (WGS) entry which is preliminary data.</text>
</comment>
<dbReference type="Proteomes" id="UP000178759">
    <property type="component" value="Unassembled WGS sequence"/>
</dbReference>
<organism evidence="4 5">
    <name type="scientific">Candidatus Gottesmanbacteria bacterium RIFCSPLOWO2_01_FULL_43_11b</name>
    <dbReference type="NCBI Taxonomy" id="1798392"/>
    <lineage>
        <taxon>Bacteria</taxon>
        <taxon>Candidatus Gottesmaniibacteriota</taxon>
    </lineage>
</organism>
<evidence type="ECO:0000313" key="5">
    <source>
        <dbReference type="Proteomes" id="UP000178759"/>
    </source>
</evidence>
<dbReference type="STRING" id="1798392.A3A79_03335"/>
<dbReference type="NCBIfam" id="TIGR00350">
    <property type="entry name" value="lytR_cpsA_psr"/>
    <property type="match status" value="1"/>
</dbReference>
<proteinExistence type="inferred from homology"/>
<dbReference type="InterPro" id="IPR004474">
    <property type="entry name" value="LytR_CpsA_psr"/>
</dbReference>
<dbReference type="InterPro" id="IPR050922">
    <property type="entry name" value="LytR/CpsA/Psr_CW_biosynth"/>
</dbReference>
<dbReference type="PANTHER" id="PTHR33392:SF6">
    <property type="entry name" value="POLYISOPRENYL-TEICHOIC ACID--PEPTIDOGLYCAN TEICHOIC ACID TRANSFERASE TAGU"/>
    <property type="match status" value="1"/>
</dbReference>
<sequence length="351" mass="38863">MQPKVKRIYLPKLKFYFSVFFFAVAIAVLAKGVLWMFSFSQATGLTPTTLINLVFGGGTQLKTQDNRTNILLLGIGGGEHPGADLTDTMMVLSLGKRLALISIPRDIWSDTLKDKVNSAYHYGEEKSREAGSRSAGKKGGLILSKAIVEDVIGLPIHYSLVIDFSGFTEIIDFAGGVTFNVLHGFTDKEFPIEGKEDDSCGGDPTFACRYEVVHFDSGVQTVDGKRALQYVRSRQAAGEEGSDFARARRQQEILVALKEKLLRPGVWLSPTRAKTLIAALEKATDTDMNIGEFLTVGKAIAEVNEEDIQRISLDDLLYTPPAIWYGRYVLLPKEDFESIHEYVLKELESEP</sequence>
<feature type="domain" description="Cell envelope-related transcriptional attenuator" evidence="3">
    <location>
        <begin position="86"/>
        <end position="261"/>
    </location>
</feature>
<name>A0A1F6AHM1_9BACT</name>
<keyword evidence="2" id="KW-0472">Membrane</keyword>
<keyword evidence="2" id="KW-1133">Transmembrane helix</keyword>
<dbReference type="PANTHER" id="PTHR33392">
    <property type="entry name" value="POLYISOPRENYL-TEICHOIC ACID--PEPTIDOGLYCAN TEICHOIC ACID TRANSFERASE TAGU"/>
    <property type="match status" value="1"/>
</dbReference>
<reference evidence="4 5" key="1">
    <citation type="journal article" date="2016" name="Nat. Commun.">
        <title>Thousands of microbial genomes shed light on interconnected biogeochemical processes in an aquifer system.</title>
        <authorList>
            <person name="Anantharaman K."/>
            <person name="Brown C.T."/>
            <person name="Hug L.A."/>
            <person name="Sharon I."/>
            <person name="Castelle C.J."/>
            <person name="Probst A.J."/>
            <person name="Thomas B.C."/>
            <person name="Singh A."/>
            <person name="Wilkins M.J."/>
            <person name="Karaoz U."/>
            <person name="Brodie E.L."/>
            <person name="Williams K.H."/>
            <person name="Hubbard S.S."/>
            <person name="Banfield J.F."/>
        </authorList>
    </citation>
    <scope>NUCLEOTIDE SEQUENCE [LARGE SCALE GENOMIC DNA]</scope>
</reference>
<evidence type="ECO:0000256" key="1">
    <source>
        <dbReference type="ARBA" id="ARBA00006068"/>
    </source>
</evidence>
<protein>
    <recommendedName>
        <fullName evidence="3">Cell envelope-related transcriptional attenuator domain-containing protein</fullName>
    </recommendedName>
</protein>
<accession>A0A1F6AHM1</accession>
<dbReference type="EMBL" id="MFJV01000001">
    <property type="protein sequence ID" value="OGG24195.1"/>
    <property type="molecule type" value="Genomic_DNA"/>
</dbReference>
<gene>
    <name evidence="4" type="ORF">A3A79_03335</name>
</gene>
<dbReference type="Pfam" id="PF03816">
    <property type="entry name" value="LytR_cpsA_psr"/>
    <property type="match status" value="1"/>
</dbReference>
<keyword evidence="2" id="KW-0812">Transmembrane</keyword>
<feature type="transmembrane region" description="Helical" evidence="2">
    <location>
        <begin position="15"/>
        <end position="37"/>
    </location>
</feature>
<evidence type="ECO:0000259" key="3">
    <source>
        <dbReference type="Pfam" id="PF03816"/>
    </source>
</evidence>
<dbReference type="AlphaFoldDB" id="A0A1F6AHM1"/>
<evidence type="ECO:0000313" key="4">
    <source>
        <dbReference type="EMBL" id="OGG24195.1"/>
    </source>
</evidence>